<sequence>MSIYYRNSYKAITLISSNIS</sequence>
<dbReference type="EMBL" id="GGEC01004355">
    <property type="protein sequence ID" value="MBW84838.1"/>
    <property type="molecule type" value="Transcribed_RNA"/>
</dbReference>
<name>A0A2P2IUE3_RHIMU</name>
<evidence type="ECO:0000313" key="1">
    <source>
        <dbReference type="EMBL" id="MBW84838.1"/>
    </source>
</evidence>
<dbReference type="AlphaFoldDB" id="A0A2P2IUE3"/>
<proteinExistence type="predicted"/>
<protein>
    <submittedName>
        <fullName evidence="1">Uncharacterized protein</fullName>
    </submittedName>
</protein>
<organism evidence="1">
    <name type="scientific">Rhizophora mucronata</name>
    <name type="common">Asiatic mangrove</name>
    <dbReference type="NCBI Taxonomy" id="61149"/>
    <lineage>
        <taxon>Eukaryota</taxon>
        <taxon>Viridiplantae</taxon>
        <taxon>Streptophyta</taxon>
        <taxon>Embryophyta</taxon>
        <taxon>Tracheophyta</taxon>
        <taxon>Spermatophyta</taxon>
        <taxon>Magnoliopsida</taxon>
        <taxon>eudicotyledons</taxon>
        <taxon>Gunneridae</taxon>
        <taxon>Pentapetalae</taxon>
        <taxon>rosids</taxon>
        <taxon>fabids</taxon>
        <taxon>Malpighiales</taxon>
        <taxon>Rhizophoraceae</taxon>
        <taxon>Rhizophora</taxon>
    </lineage>
</organism>
<accession>A0A2P2IUE3</accession>
<reference evidence="1" key="1">
    <citation type="submission" date="2018-02" db="EMBL/GenBank/DDBJ databases">
        <title>Rhizophora mucronata_Transcriptome.</title>
        <authorList>
            <person name="Meera S.P."/>
            <person name="Sreeshan A."/>
            <person name="Augustine A."/>
        </authorList>
    </citation>
    <scope>NUCLEOTIDE SEQUENCE</scope>
    <source>
        <tissue evidence="1">Leaf</tissue>
    </source>
</reference>